<evidence type="ECO:0000256" key="4">
    <source>
        <dbReference type="ARBA" id="ARBA00022729"/>
    </source>
</evidence>
<dbReference type="EMBL" id="FPAS01000001">
    <property type="protein sequence ID" value="SFT38147.1"/>
    <property type="molecule type" value="Genomic_DNA"/>
</dbReference>
<comment type="subcellular location">
    <subcellularLocation>
        <location evidence="1">Secreted</location>
    </subcellularLocation>
</comment>
<dbReference type="InterPro" id="IPR043595">
    <property type="entry name" value="FaeB/C/D"/>
</dbReference>
<evidence type="ECO:0000256" key="6">
    <source>
        <dbReference type="ARBA" id="ARBA00023277"/>
    </source>
</evidence>
<dbReference type="NCBIfam" id="TIGR04183">
    <property type="entry name" value="Por_Secre_tail"/>
    <property type="match status" value="1"/>
</dbReference>
<keyword evidence="6" id="KW-0119">Carbohydrate metabolism</keyword>
<dbReference type="GO" id="GO:0005576">
    <property type="term" value="C:extracellular region"/>
    <property type="evidence" value="ECO:0007669"/>
    <property type="project" value="UniProtKB-SubCell"/>
</dbReference>
<dbReference type="Gene3D" id="3.40.50.1820">
    <property type="entry name" value="alpha/beta hydrolase"/>
    <property type="match status" value="1"/>
</dbReference>
<evidence type="ECO:0000256" key="7">
    <source>
        <dbReference type="ARBA" id="ARBA00023326"/>
    </source>
</evidence>
<dbReference type="Pfam" id="PF18962">
    <property type="entry name" value="Por_Secre_tail"/>
    <property type="match status" value="1"/>
</dbReference>
<name>A0A1I6XJ94_9FLAO</name>
<keyword evidence="3" id="KW-0858">Xylan degradation</keyword>
<dbReference type="InterPro" id="IPR010126">
    <property type="entry name" value="Esterase_phb"/>
</dbReference>
<evidence type="ECO:0000256" key="2">
    <source>
        <dbReference type="ARBA" id="ARBA00022525"/>
    </source>
</evidence>
<evidence type="ECO:0000256" key="5">
    <source>
        <dbReference type="ARBA" id="ARBA00022801"/>
    </source>
</evidence>
<evidence type="ECO:0000259" key="9">
    <source>
        <dbReference type="Pfam" id="PF18962"/>
    </source>
</evidence>
<dbReference type="GO" id="GO:0045493">
    <property type="term" value="P:xylan catabolic process"/>
    <property type="evidence" value="ECO:0007669"/>
    <property type="project" value="UniProtKB-KW"/>
</dbReference>
<dbReference type="AlphaFoldDB" id="A0A1I6XJ94"/>
<feature type="domain" description="Secretion system C-terminal sorting" evidence="9">
    <location>
        <begin position="304"/>
        <end position="370"/>
    </location>
</feature>
<dbReference type="OrthoDB" id="9764953at2"/>
<feature type="chain" id="PRO_5014764044" evidence="8">
    <location>
        <begin position="20"/>
        <end position="371"/>
    </location>
</feature>
<keyword evidence="5" id="KW-0378">Hydrolase</keyword>
<evidence type="ECO:0000256" key="3">
    <source>
        <dbReference type="ARBA" id="ARBA00022651"/>
    </source>
</evidence>
<evidence type="ECO:0000313" key="11">
    <source>
        <dbReference type="Proteomes" id="UP000236454"/>
    </source>
</evidence>
<keyword evidence="7" id="KW-0624">Polysaccharide degradation</keyword>
<dbReference type="RefSeq" id="WP_090245414.1">
    <property type="nucleotide sequence ID" value="NZ_FPAS01000001.1"/>
</dbReference>
<keyword evidence="11" id="KW-1185">Reference proteome</keyword>
<dbReference type="GO" id="GO:0030600">
    <property type="term" value="F:feruloyl esterase activity"/>
    <property type="evidence" value="ECO:0007669"/>
    <property type="project" value="InterPro"/>
</dbReference>
<keyword evidence="2" id="KW-0964">Secreted</keyword>
<reference evidence="10 11" key="1">
    <citation type="submission" date="2016-10" db="EMBL/GenBank/DDBJ databases">
        <authorList>
            <person name="de Groot N.N."/>
        </authorList>
    </citation>
    <scope>NUCLEOTIDE SEQUENCE [LARGE SCALE GENOMIC DNA]</scope>
    <source>
        <strain evidence="10 11">CGMCC 1.7005</strain>
    </source>
</reference>
<dbReference type="InterPro" id="IPR026444">
    <property type="entry name" value="Secre_tail"/>
</dbReference>
<dbReference type="Pfam" id="PF10503">
    <property type="entry name" value="Esterase_PHB"/>
    <property type="match status" value="1"/>
</dbReference>
<sequence>MHKALLLFIFVCSICTAQAQQFSDTLDVNGVDRNFITYLPVNFDPQTESLPLVIVYHGLTMNNETLTFAGFNAIADTARLILMYPQGLTNSFGQTSWNNETGLSPMAEDIYFSNLLIDTAMLMYNIDLSRVYAAGVSMGSIMSYRLACDLNDRFAAIGCIFGPMATSVMADCDPSYSTPIIHFHGTDDATVPYDSNPLPTLSLATETIAWWENEKTCDGSMDSTRIADIANDGLTTDRFVYNGCTADGSLEHWRTNGGDHDFYIQPVNDFNHFIETWKFLRKWQHPNPRNTLSTASFNTIEASIFPNPSSTSISLLFDQEKFKVEIYDLLGQLVLEVEDKKNIDINHLKEGVYQLVISTKEAITSQRFVVQ</sequence>
<evidence type="ECO:0000313" key="10">
    <source>
        <dbReference type="EMBL" id="SFT38147.1"/>
    </source>
</evidence>
<dbReference type="Proteomes" id="UP000236454">
    <property type="component" value="Unassembled WGS sequence"/>
</dbReference>
<feature type="signal peptide" evidence="8">
    <location>
        <begin position="1"/>
        <end position="19"/>
    </location>
</feature>
<evidence type="ECO:0000256" key="1">
    <source>
        <dbReference type="ARBA" id="ARBA00004613"/>
    </source>
</evidence>
<protein>
    <submittedName>
        <fullName evidence="10">Polyhydroxybutyrate depolymerase</fullName>
    </submittedName>
</protein>
<organism evidence="10 11">
    <name type="scientific">Lishizhenia tianjinensis</name>
    <dbReference type="NCBI Taxonomy" id="477690"/>
    <lineage>
        <taxon>Bacteria</taxon>
        <taxon>Pseudomonadati</taxon>
        <taxon>Bacteroidota</taxon>
        <taxon>Flavobacteriia</taxon>
        <taxon>Flavobacteriales</taxon>
        <taxon>Crocinitomicaceae</taxon>
        <taxon>Lishizhenia</taxon>
    </lineage>
</organism>
<gene>
    <name evidence="10" type="ORF">SAMN05216474_0233</name>
</gene>
<dbReference type="PANTHER" id="PTHR38050:SF2">
    <property type="entry name" value="FERULOYL ESTERASE C-RELATED"/>
    <property type="match status" value="1"/>
</dbReference>
<evidence type="ECO:0000256" key="8">
    <source>
        <dbReference type="SAM" id="SignalP"/>
    </source>
</evidence>
<accession>A0A1I6XJ94</accession>
<keyword evidence="4 8" id="KW-0732">Signal</keyword>
<proteinExistence type="predicted"/>
<dbReference type="SUPFAM" id="SSF53474">
    <property type="entry name" value="alpha/beta-Hydrolases"/>
    <property type="match status" value="1"/>
</dbReference>
<dbReference type="PANTHER" id="PTHR38050">
    <property type="match status" value="1"/>
</dbReference>
<dbReference type="InterPro" id="IPR029058">
    <property type="entry name" value="AB_hydrolase_fold"/>
</dbReference>